<evidence type="ECO:0000313" key="3">
    <source>
        <dbReference type="EMBL" id="EFO88079.1"/>
    </source>
</evidence>
<dbReference type="AlphaFoldDB" id="E3N6J7"/>
<feature type="transmembrane region" description="Helical" evidence="1">
    <location>
        <begin position="40"/>
        <end position="67"/>
    </location>
</feature>
<dbReference type="EMBL" id="DS268540">
    <property type="protein sequence ID" value="EFO88079.1"/>
    <property type="molecule type" value="Genomic_DNA"/>
</dbReference>
<keyword evidence="1" id="KW-1133">Transmembrane helix</keyword>
<protein>
    <recommendedName>
        <fullName evidence="2">DUF38 domain-containing protein</fullName>
    </recommendedName>
</protein>
<gene>
    <name evidence="3" type="ORF">CRE_06022</name>
</gene>
<sequence length="534" mass="62621">MYGTKVDLRIVESIVHILNLVSLTIAVTRWKLHNEKNTCILLNCILHVFAGIVLKVFCICRAVHYNLGYTIMVYEKTVLFAYYSSGLWVVSVYICYCAPFQKWITRSTRPDGIEMSNLTYMKQVIQIVKLLDPNAFQNIEFCFNHGSSSQLIHIEHVLSLVKWNRGDRLKLVFNINREEFEVGEKSELDTKGSELEIYYTNCVKENLEEYFGIPCQSEPGKFIRFEITEELSDELLLAEAMEKLKLINLLSTQALETPVIMRHISQNLEFFDIQRLRKTTRGIRNCIDYIQPDLQISEYTIAFLLEKKPHTVVKTRKGYLKTTRYGRDVNFDIKNSECRKAVSRMLEDLETNLKQKGVLKELQIVFSYIDFIEYDPVVSFTKYFLDRFKTILTRSEKPLKIEKLVMKCVTQREVMQVLPFLDSSHLKTIELHDPDSEFQKNYRRYEYPEGLRKPFEVNELCELEQWKNAVGELIIDSGPINMVVRKMNICNFSKVNITVEKISTQDILYLKEVSFHKGSARLSELNFYHKSDHR</sequence>
<accession>E3N6J7</accession>
<dbReference type="InParanoid" id="E3N6J7"/>
<evidence type="ECO:0000259" key="2">
    <source>
        <dbReference type="Pfam" id="PF01827"/>
    </source>
</evidence>
<dbReference type="Proteomes" id="UP000008281">
    <property type="component" value="Unassembled WGS sequence"/>
</dbReference>
<keyword evidence="1" id="KW-0472">Membrane</keyword>
<dbReference type="HOGENOM" id="CLU_510233_0_0_1"/>
<evidence type="ECO:0000313" key="4">
    <source>
        <dbReference type="Proteomes" id="UP000008281"/>
    </source>
</evidence>
<proteinExistence type="predicted"/>
<name>E3N6J7_CAERE</name>
<dbReference type="InterPro" id="IPR002900">
    <property type="entry name" value="DUF38/FTH_CAE_spp"/>
</dbReference>
<feature type="transmembrane region" description="Helical" evidence="1">
    <location>
        <begin position="6"/>
        <end position="28"/>
    </location>
</feature>
<feature type="domain" description="DUF38" evidence="2">
    <location>
        <begin position="384"/>
        <end position="513"/>
    </location>
</feature>
<dbReference type="PANTHER" id="PTHR23015">
    <property type="entry name" value="UNCHARACTERIZED C.ELEGANS PROTEIN"/>
    <property type="match status" value="1"/>
</dbReference>
<dbReference type="PANTHER" id="PTHR23015:SF25">
    <property type="entry name" value="DUF38 DOMAIN-CONTAINING PROTEIN-RELATED"/>
    <property type="match status" value="1"/>
</dbReference>
<dbReference type="Pfam" id="PF01827">
    <property type="entry name" value="FTH"/>
    <property type="match status" value="1"/>
</dbReference>
<evidence type="ECO:0000256" key="1">
    <source>
        <dbReference type="SAM" id="Phobius"/>
    </source>
</evidence>
<keyword evidence="1" id="KW-0812">Transmembrane</keyword>
<dbReference type="GO" id="GO:0045087">
    <property type="term" value="P:innate immune response"/>
    <property type="evidence" value="ECO:0007669"/>
    <property type="project" value="TreeGrafter"/>
</dbReference>
<feature type="transmembrane region" description="Helical" evidence="1">
    <location>
        <begin position="79"/>
        <end position="99"/>
    </location>
</feature>
<dbReference type="InterPro" id="IPR040161">
    <property type="entry name" value="FB224"/>
</dbReference>
<keyword evidence="4" id="KW-1185">Reference proteome</keyword>
<reference evidence="3" key="1">
    <citation type="submission" date="2007-07" db="EMBL/GenBank/DDBJ databases">
        <title>PCAP assembly of the Caenorhabditis remanei genome.</title>
        <authorList>
            <consortium name="The Caenorhabditis remanei Sequencing Consortium"/>
            <person name="Wilson R.K."/>
        </authorList>
    </citation>
    <scope>NUCLEOTIDE SEQUENCE [LARGE SCALE GENOMIC DNA]</scope>
    <source>
        <strain evidence="3">PB4641</strain>
    </source>
</reference>
<organism evidence="4">
    <name type="scientific">Caenorhabditis remanei</name>
    <name type="common">Caenorhabditis vulgaris</name>
    <dbReference type="NCBI Taxonomy" id="31234"/>
    <lineage>
        <taxon>Eukaryota</taxon>
        <taxon>Metazoa</taxon>
        <taxon>Ecdysozoa</taxon>
        <taxon>Nematoda</taxon>
        <taxon>Chromadorea</taxon>
        <taxon>Rhabditida</taxon>
        <taxon>Rhabditina</taxon>
        <taxon>Rhabditomorpha</taxon>
        <taxon>Rhabditoidea</taxon>
        <taxon>Rhabditidae</taxon>
        <taxon>Peloderinae</taxon>
        <taxon>Caenorhabditis</taxon>
    </lineage>
</organism>